<feature type="transmembrane region" description="Helical" evidence="3">
    <location>
        <begin position="220"/>
        <end position="240"/>
    </location>
</feature>
<dbReference type="InterPro" id="IPR027387">
    <property type="entry name" value="Cytb/b6-like_sf"/>
</dbReference>
<proteinExistence type="inferred from homology"/>
<feature type="domain" description="4Fe-4S ferredoxin-type" evidence="4">
    <location>
        <begin position="271"/>
        <end position="300"/>
    </location>
</feature>
<evidence type="ECO:0000313" key="5">
    <source>
        <dbReference type="EMBL" id="AIF05340.1"/>
    </source>
</evidence>
<protein>
    <submittedName>
        <fullName evidence="5">Cytochrome b subunit of the bc complex</fullName>
    </submittedName>
</protein>
<dbReference type="GO" id="GO:0005886">
    <property type="term" value="C:plasma membrane"/>
    <property type="evidence" value="ECO:0007669"/>
    <property type="project" value="TreeGrafter"/>
</dbReference>
<feature type="region of interest" description="Disordered" evidence="2">
    <location>
        <begin position="1"/>
        <end position="22"/>
    </location>
</feature>
<dbReference type="InterPro" id="IPR036150">
    <property type="entry name" value="Cyt_b/b6_C_sf"/>
</dbReference>
<dbReference type="PROSITE" id="PS00198">
    <property type="entry name" value="4FE4S_FER_1"/>
    <property type="match status" value="1"/>
</dbReference>
<feature type="transmembrane region" description="Helical" evidence="3">
    <location>
        <begin position="103"/>
        <end position="127"/>
    </location>
</feature>
<comment type="similarity">
    <text evidence="1">Belongs to the HdrC family.</text>
</comment>
<sequence length="353" mass="39686">MDDDTGNLIGEYQQERQAEDAAERIGRKTEFTGETPRQAHSVLEASHAKGEPLYPHELIRDSVLTLYVTSILFFLAAFIPPPLHRAADPAAATAFPPPLPDWYLLWAFGCLKVAWDIEFTIFGYHFFLMTAKVWGTLVQGMIVGMVVAVPFIDRALGYLIDPGPKDSMMDVLNSGHARRPIEDPVRASIGVWGLAFVVMLSIYSINANIALYYPVVTTDVLAQVTLWGPLACAGLTYLWLDRRRAEGARPQSDEERFDLYRNGITSRRTQRIYEFKLNRCYQCGLCDDICPVRTNEGEEELNIIFNTFQNEHDGVAMWSCITCGMCTAICPQNIEYVDYVLEQRAIALQGAPT</sequence>
<evidence type="ECO:0000256" key="3">
    <source>
        <dbReference type="SAM" id="Phobius"/>
    </source>
</evidence>
<evidence type="ECO:0000256" key="2">
    <source>
        <dbReference type="SAM" id="MobiDB-lite"/>
    </source>
</evidence>
<dbReference type="InterPro" id="IPR017896">
    <property type="entry name" value="4Fe4S_Fe-S-bd"/>
</dbReference>
<keyword evidence="3" id="KW-1133">Transmembrane helix</keyword>
<dbReference type="Gene3D" id="1.20.810.10">
    <property type="entry name" value="Cytochrome Bc1 Complex, Chain C"/>
    <property type="match status" value="1"/>
</dbReference>
<feature type="compositionally biased region" description="Basic and acidic residues" evidence="2">
    <location>
        <begin position="13"/>
        <end position="22"/>
    </location>
</feature>
<dbReference type="Gene3D" id="1.10.1060.10">
    <property type="entry name" value="Alpha-helical ferredoxin"/>
    <property type="match status" value="1"/>
</dbReference>
<dbReference type="Pfam" id="PF13183">
    <property type="entry name" value="Fer4_8"/>
    <property type="match status" value="1"/>
</dbReference>
<dbReference type="AlphaFoldDB" id="A0A075GQJ4"/>
<reference evidence="5" key="1">
    <citation type="journal article" date="2014" name="Genome Biol. Evol.">
        <title>Pangenome evidence for extensive interdomain horizontal transfer affecting lineage core and shell genes in uncultured planktonic thaumarchaeota and euryarchaeota.</title>
        <authorList>
            <person name="Deschamps P."/>
            <person name="Zivanovic Y."/>
            <person name="Moreira D."/>
            <person name="Rodriguez-Valera F."/>
            <person name="Lopez-Garcia P."/>
        </authorList>
    </citation>
    <scope>NUCLEOTIDE SEQUENCE</scope>
</reference>
<dbReference type="InterPro" id="IPR051460">
    <property type="entry name" value="HdrC_iron-sulfur_subunit"/>
</dbReference>
<keyword evidence="3" id="KW-0812">Transmembrane</keyword>
<dbReference type="InterPro" id="IPR017900">
    <property type="entry name" value="4Fe4S_Fe_S_CS"/>
</dbReference>
<dbReference type="InterPro" id="IPR009051">
    <property type="entry name" value="Helical_ferredxn"/>
</dbReference>
<dbReference type="SUPFAM" id="SSF46548">
    <property type="entry name" value="alpha-helical ferredoxin"/>
    <property type="match status" value="1"/>
</dbReference>
<dbReference type="EMBL" id="KF900736">
    <property type="protein sequence ID" value="AIF05340.1"/>
    <property type="molecule type" value="Genomic_DNA"/>
</dbReference>
<keyword evidence="3" id="KW-0472">Membrane</keyword>
<name>A0A075GQJ4_9EURY</name>
<evidence type="ECO:0000256" key="1">
    <source>
        <dbReference type="ARBA" id="ARBA00007097"/>
    </source>
</evidence>
<accession>A0A075GQJ4</accession>
<dbReference type="PROSITE" id="PS51379">
    <property type="entry name" value="4FE4S_FER_2"/>
    <property type="match status" value="2"/>
</dbReference>
<dbReference type="GO" id="GO:0016491">
    <property type="term" value="F:oxidoreductase activity"/>
    <property type="evidence" value="ECO:0007669"/>
    <property type="project" value="InterPro"/>
</dbReference>
<feature type="transmembrane region" description="Helical" evidence="3">
    <location>
        <begin position="133"/>
        <end position="152"/>
    </location>
</feature>
<organism evidence="5">
    <name type="scientific">uncultured marine group II/III euryarchaeote KM3_181_H05</name>
    <dbReference type="NCBI Taxonomy" id="1457945"/>
    <lineage>
        <taxon>Archaea</taxon>
        <taxon>Methanobacteriati</taxon>
        <taxon>Methanobacteriota</taxon>
        <taxon>environmental samples</taxon>
    </lineage>
</organism>
<dbReference type="SUPFAM" id="SSF81648">
    <property type="entry name" value="a domain/subunit of cytochrome bc1 complex (Ubiquinol-cytochrome c reductase)"/>
    <property type="match status" value="1"/>
</dbReference>
<feature type="transmembrane region" description="Helical" evidence="3">
    <location>
        <begin position="64"/>
        <end position="83"/>
    </location>
</feature>
<feature type="transmembrane region" description="Helical" evidence="3">
    <location>
        <begin position="189"/>
        <end position="214"/>
    </location>
</feature>
<feature type="domain" description="4Fe-4S ferredoxin-type" evidence="4">
    <location>
        <begin position="308"/>
        <end position="339"/>
    </location>
</feature>
<evidence type="ECO:0000259" key="4">
    <source>
        <dbReference type="PROSITE" id="PS51379"/>
    </source>
</evidence>
<dbReference type="PANTHER" id="PTHR43255:SF2">
    <property type="entry name" value="HETERODISULFIDE REDUCTASE RELATED PROTEIN"/>
    <property type="match status" value="1"/>
</dbReference>
<dbReference type="GO" id="GO:0051536">
    <property type="term" value="F:iron-sulfur cluster binding"/>
    <property type="evidence" value="ECO:0007669"/>
    <property type="project" value="InterPro"/>
</dbReference>
<dbReference type="GO" id="GO:0009055">
    <property type="term" value="F:electron transfer activity"/>
    <property type="evidence" value="ECO:0007669"/>
    <property type="project" value="InterPro"/>
</dbReference>
<dbReference type="PANTHER" id="PTHR43255">
    <property type="entry name" value="IRON-SULFUR-BINDING OXIDOREDUCTASE FADF-RELATED-RELATED"/>
    <property type="match status" value="1"/>
</dbReference>